<feature type="compositionally biased region" description="Gly residues" evidence="1">
    <location>
        <begin position="63"/>
        <end position="72"/>
    </location>
</feature>
<feature type="region of interest" description="Disordered" evidence="1">
    <location>
        <begin position="388"/>
        <end position="407"/>
    </location>
</feature>
<feature type="compositionally biased region" description="Basic and acidic residues" evidence="1">
    <location>
        <begin position="287"/>
        <end position="297"/>
    </location>
</feature>
<feature type="compositionally biased region" description="Basic and acidic residues" evidence="1">
    <location>
        <begin position="725"/>
        <end position="736"/>
    </location>
</feature>
<feature type="compositionally biased region" description="Basic and acidic residues" evidence="1">
    <location>
        <begin position="109"/>
        <end position="121"/>
    </location>
</feature>
<feature type="compositionally biased region" description="Basic and acidic residues" evidence="1">
    <location>
        <begin position="491"/>
        <end position="509"/>
    </location>
</feature>
<feature type="region of interest" description="Disordered" evidence="1">
    <location>
        <begin position="287"/>
        <end position="309"/>
    </location>
</feature>
<dbReference type="KEGG" id="cef:CE1192"/>
<dbReference type="AlphaFoldDB" id="Q8FQC9"/>
<feature type="region of interest" description="Disordered" evidence="1">
    <location>
        <begin position="21"/>
        <end position="74"/>
    </location>
</feature>
<accession>Q8FQC9</accession>
<dbReference type="EMBL" id="BA000035">
    <property type="protein sequence ID" value="BAC18002.1"/>
    <property type="molecule type" value="Genomic_DNA"/>
</dbReference>
<feature type="region of interest" description="Disordered" evidence="1">
    <location>
        <begin position="725"/>
        <end position="746"/>
    </location>
</feature>
<dbReference type="Proteomes" id="UP000001409">
    <property type="component" value="Chromosome"/>
</dbReference>
<keyword evidence="3" id="KW-1185">Reference proteome</keyword>
<evidence type="ECO:0000313" key="3">
    <source>
        <dbReference type="Proteomes" id="UP000001409"/>
    </source>
</evidence>
<feature type="region of interest" description="Disordered" evidence="1">
    <location>
        <begin position="469"/>
        <end position="569"/>
    </location>
</feature>
<dbReference type="AntiFam" id="ANF00142">
    <property type="entry name" value="Shadow ORF (opposite yadG)"/>
</dbReference>
<organism evidence="2 3">
    <name type="scientific">Corynebacterium efficiens (strain DSM 44549 / YS-314 / AJ 12310 / JCM 11189 / NBRC 100395)</name>
    <dbReference type="NCBI Taxonomy" id="196164"/>
    <lineage>
        <taxon>Bacteria</taxon>
        <taxon>Bacillati</taxon>
        <taxon>Actinomycetota</taxon>
        <taxon>Actinomycetes</taxon>
        <taxon>Mycobacteriales</taxon>
        <taxon>Corynebacteriaceae</taxon>
        <taxon>Corynebacterium</taxon>
    </lineage>
</organism>
<dbReference type="AntiFam" id="ANF00095">
    <property type="entry name" value="Shadow ORF (opposite ABC transporters)"/>
</dbReference>
<proteinExistence type="predicted"/>
<evidence type="ECO:0000313" key="2">
    <source>
        <dbReference type="EMBL" id="BAC18002.1"/>
    </source>
</evidence>
<feature type="compositionally biased region" description="Basic and acidic residues" evidence="1">
    <location>
        <begin position="525"/>
        <end position="558"/>
    </location>
</feature>
<feature type="region of interest" description="Disordered" evidence="1">
    <location>
        <begin position="87"/>
        <end position="146"/>
    </location>
</feature>
<name>Q8FQC9_COREF</name>
<sequence length="819" mass="85801">MPHCCVGSIRSQKFIVGTILDDTSPVNHDDPVGPASGGEPVRDDHARAVPGDPVGGVEDDRLGGGVEGGGGLVEKHDHRFDELGARQSDQLPLPGGQAASAFTDGVVESPRDRGDGGERPHPAGGILDHALRRPRHPVPDVVGHGTGEQVGLLRYMTDREPPVTRGEVTDVGAGGQHLPVSGVVEPGQQFHDGGFARARGAHHRDGGARFDAQVHTFQDGCVGVGEGDVVKHQLAAGGAARPGCGAVVGYGGGGGQQLADAAEAHGGLLVAVEDLAELLDGPEHQAHVEHERHEHTGAELPAGHLPGTQAEHERLGDLGQGGEAGEVDRHGGLGVHTQAAVLLGLSFEGVIDTVLHAVHLRGAQAGDGFLEGGVDLADLLAGLGVQTRGDLPEDQGEHHDHRHHRQRCECEGGIGDQQHAHHTDEGADRDHRLRQAGLQEGGEVVDVGGHPRHDAPRHGAFEIVHAQAQQVHERPQPQTEQETLAGPGGEHGVDGRGRPAEQHHDRTHPGDGPQGAGVAGPDTIVDGHAHQCRERQIGDHTHQQQTDDRRDEEPHLAEEPAQLKGAGLVLQPRGVDPGLLRGRGQRLHPCDQLGCGGHGCPASAPTDTRGVGDETVSTALFRHLGPQLIVVGFGGAVEFELRGARLLEIKRHEVGEPGMPVHLLQGAVGGDHTAFHQADAVGEFQGGMPVGDHEDGDIGEFLADGAEDAVLGGRIDRGGGIIEHEHPRAGQERPGQRDALPLPTGERQSTFADHLGVTIGELVDELMCLRHLRRAPHLLVGDIKPHRDVVADGGGIQERLIEHGDEVAADISAGETLEG</sequence>
<reference evidence="2 3" key="1">
    <citation type="journal article" date="2003" name="Genome Res.">
        <title>Comparative complete genome sequence analysis of the amino acid replacements responsible for the thermostability of Corynebacterium efficiens.</title>
        <authorList>
            <person name="Nishio Y."/>
            <person name="Nakamura Y."/>
            <person name="Kawarabayasi Y."/>
            <person name="Usuda Y."/>
            <person name="Kimura E."/>
            <person name="Sugimoto S."/>
            <person name="Matsui K."/>
            <person name="Yamagishi A."/>
            <person name="Kikuchi H."/>
            <person name="Ikeo K."/>
            <person name="Gojobori T."/>
        </authorList>
    </citation>
    <scope>NUCLEOTIDE SEQUENCE [LARGE SCALE GENOMIC DNA]</scope>
    <source>
        <strain evidence="3">DSM 44549 / YS-314 / AJ 12310 / JCM 11189 / NBRC 100395</strain>
    </source>
</reference>
<evidence type="ECO:0000256" key="1">
    <source>
        <dbReference type="SAM" id="MobiDB-lite"/>
    </source>
</evidence>
<dbReference type="HOGENOM" id="CLU_345057_0_0_11"/>
<protein>
    <submittedName>
        <fullName evidence="2">Putative ABC transporter ATP binding protein</fullName>
    </submittedName>
</protein>